<keyword evidence="1" id="KW-0472">Membrane</keyword>
<accession>A0A9K3CUZ1</accession>
<dbReference type="Proteomes" id="UP000265618">
    <property type="component" value="Unassembled WGS sequence"/>
</dbReference>
<evidence type="ECO:0000313" key="2">
    <source>
        <dbReference type="EMBL" id="GIQ82910.1"/>
    </source>
</evidence>
<evidence type="ECO:0000256" key="1">
    <source>
        <dbReference type="SAM" id="Phobius"/>
    </source>
</evidence>
<keyword evidence="1" id="KW-0812">Transmembrane</keyword>
<proteinExistence type="predicted"/>
<gene>
    <name evidence="2" type="ORF">KIPB_004134</name>
</gene>
<feature type="transmembrane region" description="Helical" evidence="1">
    <location>
        <begin position="389"/>
        <end position="412"/>
    </location>
</feature>
<organism evidence="2 3">
    <name type="scientific">Kipferlia bialata</name>
    <dbReference type="NCBI Taxonomy" id="797122"/>
    <lineage>
        <taxon>Eukaryota</taxon>
        <taxon>Metamonada</taxon>
        <taxon>Carpediemonas-like organisms</taxon>
        <taxon>Kipferlia</taxon>
    </lineage>
</organism>
<comment type="caution">
    <text evidence="2">The sequence shown here is derived from an EMBL/GenBank/DDBJ whole genome shotgun (WGS) entry which is preliminary data.</text>
</comment>
<dbReference type="EMBL" id="BDIP01000856">
    <property type="protein sequence ID" value="GIQ82910.1"/>
    <property type="molecule type" value="Genomic_DNA"/>
</dbReference>
<sequence length="457" mass="49488">MTSLSGTFSNIRYVPAAKDTWVLNPAEDLASVTLSMNVDVSKTAAVDVYLAHCADTMSVPALDPANIVYSGSAIDSQDVYLRLDPAAVTTDGDSANCVVVQMVTDSLDLVGTGFTCSYTATPFVSTGTLVALPPLAPGQKGTLTSASAYNGQDSLSYYVDDHMHTARLSCSGVLAGDGTTEGRDYFRMGRAFCSPDGTVSRKVESRYDYGPVTVNFDQDIYTEIHEGYNCWYFEYIANTKHIGSQGISCDYTVSDYDSQTQLMMEPEDTFANSRYISYQYDQWVVYPRDMLSAELECQGSLADDDFITVRSAVCETHKDGSITPSEYEAKAQQNGSRIKISETLEFDPAYTAQNCFVVALETNAVDEFGSKSISCSYTATLPTSGGMPWWGVTLIVLGVLILLGGVGYFVLWPRYGHKLTGKLDLEAGQEDLPIMSGIDAKEDGDGAYGSGEPQESV</sequence>
<reference evidence="2 3" key="1">
    <citation type="journal article" date="2018" name="PLoS ONE">
        <title>The draft genome of Kipferlia bialata reveals reductive genome evolution in fornicate parasites.</title>
        <authorList>
            <person name="Tanifuji G."/>
            <person name="Takabayashi S."/>
            <person name="Kume K."/>
            <person name="Takagi M."/>
            <person name="Nakayama T."/>
            <person name="Kamikawa R."/>
            <person name="Inagaki Y."/>
            <person name="Hashimoto T."/>
        </authorList>
    </citation>
    <scope>NUCLEOTIDE SEQUENCE [LARGE SCALE GENOMIC DNA]</scope>
    <source>
        <strain evidence="2">NY0173</strain>
    </source>
</reference>
<evidence type="ECO:0000313" key="3">
    <source>
        <dbReference type="Proteomes" id="UP000265618"/>
    </source>
</evidence>
<keyword evidence="1" id="KW-1133">Transmembrane helix</keyword>
<protein>
    <submittedName>
        <fullName evidence="2">Uncharacterized protein</fullName>
    </submittedName>
</protein>
<dbReference type="AlphaFoldDB" id="A0A9K3CUZ1"/>
<name>A0A9K3CUZ1_9EUKA</name>
<keyword evidence="3" id="KW-1185">Reference proteome</keyword>